<dbReference type="EMBL" id="PUHW01000188">
    <property type="protein sequence ID" value="KAG0688046.1"/>
    <property type="molecule type" value="Genomic_DNA"/>
</dbReference>
<comment type="caution">
    <text evidence="2">The sequence shown here is derived from an EMBL/GenBank/DDBJ whole genome shotgun (WGS) entry which is preliminary data.</text>
</comment>
<gene>
    <name evidence="2" type="primary">PGAP1</name>
    <name evidence="2" type="ORF">C6P40_001465</name>
</gene>
<evidence type="ECO:0000259" key="1">
    <source>
        <dbReference type="Pfam" id="PF01398"/>
    </source>
</evidence>
<proteinExistence type="predicted"/>
<dbReference type="OrthoDB" id="1378at2759"/>
<name>A0A9P6WJE6_9ASCO</name>
<evidence type="ECO:0000313" key="3">
    <source>
        <dbReference type="Proteomes" id="UP000697127"/>
    </source>
</evidence>
<dbReference type="Pfam" id="PF01398">
    <property type="entry name" value="JAB"/>
    <property type="match status" value="1"/>
</dbReference>
<dbReference type="Gene3D" id="3.40.140.10">
    <property type="entry name" value="Cytidine Deaminase, domain 2"/>
    <property type="match status" value="1"/>
</dbReference>
<keyword evidence="3" id="KW-1185">Reference proteome</keyword>
<dbReference type="GO" id="GO:0008237">
    <property type="term" value="F:metallopeptidase activity"/>
    <property type="evidence" value="ECO:0007669"/>
    <property type="project" value="InterPro"/>
</dbReference>
<sequence>MSPNIVYIHPTLLLSLSDHLHRASSSNQLNEPIIGLMLGKSSKQSISLLYAFEISNIEKNNKLLLENHLSLLSEIYGKDYLQLIGFYIINSNNNINLLNNQLDLLNNLIFNNTSNHLLPSLISSLNINDFLFLDYTNSKINIHSAIDINIKIPFQLRYMEAEKISISTYNNIPKLNNINNNENNNTNNENENIKNGLQDLSNKLNNTLIFLNDIKIGKINIHQNNQIYQTLQSLSDLTGQIKALKFKLKENNESTITNNNNQLYSLNSQHDLNKLISITSLISSIFYDNLSNSI</sequence>
<organism evidence="2 3">
    <name type="scientific">Pichia californica</name>
    <dbReference type="NCBI Taxonomy" id="460514"/>
    <lineage>
        <taxon>Eukaryota</taxon>
        <taxon>Fungi</taxon>
        <taxon>Dikarya</taxon>
        <taxon>Ascomycota</taxon>
        <taxon>Saccharomycotina</taxon>
        <taxon>Pichiomycetes</taxon>
        <taxon>Pichiales</taxon>
        <taxon>Pichiaceae</taxon>
        <taxon>Pichia</taxon>
    </lineage>
</organism>
<accession>A0A9P6WJE6</accession>
<feature type="domain" description="JAB1/MPN/MOV34 metalloenzyme" evidence="1">
    <location>
        <begin position="4"/>
        <end position="87"/>
    </location>
</feature>
<protein>
    <submittedName>
        <fullName evidence="2">GPI inositol-deacylase</fullName>
    </submittedName>
</protein>
<dbReference type="AlphaFoldDB" id="A0A9P6WJE6"/>
<dbReference type="Proteomes" id="UP000697127">
    <property type="component" value="Unassembled WGS sequence"/>
</dbReference>
<dbReference type="InterPro" id="IPR000555">
    <property type="entry name" value="JAMM/MPN+_dom"/>
</dbReference>
<reference evidence="2" key="1">
    <citation type="submission" date="2020-11" db="EMBL/GenBank/DDBJ databases">
        <title>Kefir isolates.</title>
        <authorList>
            <person name="Marcisauskas S."/>
            <person name="Kim Y."/>
            <person name="Blasche S."/>
        </authorList>
    </citation>
    <scope>NUCLEOTIDE SEQUENCE</scope>
    <source>
        <strain evidence="2">Olga-1</strain>
    </source>
</reference>
<evidence type="ECO:0000313" key="2">
    <source>
        <dbReference type="EMBL" id="KAG0688046.1"/>
    </source>
</evidence>